<dbReference type="EMBL" id="ODYU01006314">
    <property type="protein sequence ID" value="SOQ48055.1"/>
    <property type="molecule type" value="Genomic_DNA"/>
</dbReference>
<feature type="region of interest" description="Disordered" evidence="1">
    <location>
        <begin position="108"/>
        <end position="137"/>
    </location>
</feature>
<proteinExistence type="predicted"/>
<reference evidence="2" key="1">
    <citation type="submission" date="2016-07" db="EMBL/GenBank/DDBJ databases">
        <authorList>
            <person name="Bretaudeau A."/>
        </authorList>
    </citation>
    <scope>NUCLEOTIDE SEQUENCE</scope>
    <source>
        <strain evidence="2">Rice</strain>
        <tissue evidence="2">Whole body</tissue>
    </source>
</reference>
<feature type="compositionally biased region" description="Pro residues" evidence="1">
    <location>
        <begin position="117"/>
        <end position="132"/>
    </location>
</feature>
<name>A0A2H1W4N6_SPOFR</name>
<evidence type="ECO:0000313" key="2">
    <source>
        <dbReference type="EMBL" id="SOQ48055.1"/>
    </source>
</evidence>
<protein>
    <submittedName>
        <fullName evidence="2">SFRICE_006997</fullName>
    </submittedName>
</protein>
<organism evidence="2">
    <name type="scientific">Spodoptera frugiperda</name>
    <name type="common">Fall armyworm</name>
    <dbReference type="NCBI Taxonomy" id="7108"/>
    <lineage>
        <taxon>Eukaryota</taxon>
        <taxon>Metazoa</taxon>
        <taxon>Ecdysozoa</taxon>
        <taxon>Arthropoda</taxon>
        <taxon>Hexapoda</taxon>
        <taxon>Insecta</taxon>
        <taxon>Pterygota</taxon>
        <taxon>Neoptera</taxon>
        <taxon>Endopterygota</taxon>
        <taxon>Lepidoptera</taxon>
        <taxon>Glossata</taxon>
        <taxon>Ditrysia</taxon>
        <taxon>Noctuoidea</taxon>
        <taxon>Noctuidae</taxon>
        <taxon>Amphipyrinae</taxon>
        <taxon>Spodoptera</taxon>
    </lineage>
</organism>
<dbReference type="AlphaFoldDB" id="A0A2H1W4N6"/>
<gene>
    <name evidence="2" type="ORF">SFRICE_006997</name>
</gene>
<evidence type="ECO:0000256" key="1">
    <source>
        <dbReference type="SAM" id="MobiDB-lite"/>
    </source>
</evidence>
<accession>A0A2H1W4N6</accession>
<sequence>MTKERLIAKNRGEPLITRALVPSCGDREKTRLNPEIKSRIFKVIVEKQTPFMGEFHPLSSPVFSEVRGRVRLLLTKNHSVLTPAFRAGAPKTKLSVGYPAFAYRRRRRQLQRDPDRTPSPFPPVSRLPPPAPRRAVDDRGIHHPMYSPALGEARGSVRLLLTKNHPVSTPAF</sequence>